<dbReference type="PANTHER" id="PTHR33116">
    <property type="entry name" value="REVERSE TRANSCRIPTASE ZINC-BINDING DOMAIN-CONTAINING PROTEIN-RELATED-RELATED"/>
    <property type="match status" value="1"/>
</dbReference>
<keyword evidence="2" id="KW-0548">Nucleotidyltransferase</keyword>
<dbReference type="GO" id="GO:0003964">
    <property type="term" value="F:RNA-directed DNA polymerase activity"/>
    <property type="evidence" value="ECO:0007669"/>
    <property type="project" value="UniProtKB-KW"/>
</dbReference>
<dbReference type="SUPFAM" id="SSF56219">
    <property type="entry name" value="DNase I-like"/>
    <property type="match status" value="1"/>
</dbReference>
<sequence>MEECPNMVLDETCLNHEDFLLCLLRKVKEFASITNLKVVLDEKVIWVKVEGVACKWWSRNTFSRIASRWGTLLNGEELEKEGYHSNRICIHTKLKTIVFDSFKMVYRGMTCWVRAIEVPGWVPDFEEDDVEGESDREEVHETNFEEVPDKSIFEGNSVRKNDVHSEDPFGIYEVLNKKRDGKNIDDMHADSLKYLPGFTPNEEGDVPVEKVDNYERFGSIFNKHGAEAFNSFIINAGLVEVPLGGSSFTWCHKSGKKMSKLDRFLISDNLMCSCPSISSTSLDRFLSDHRPIIMREAHYDYEPIPFKFFYYWFKLDGFDKREVVRLIQEVEKVDAMEVAQKAKSKWSIEGDENLKFEKPNKSRVLLERDFVKKNSLEQNDDMEREVSNEEIKKAVWDCGIDKAPGPMVLLLVSIDGIGTLLVPNANMVKDFRPVSLIRSVYKVIAKVLANHLVTVLDDIVDEIQSAFVTDRQIMDGPFILNDIVHWCENKKKQSMIFKVDFEKAYDSVRLDFYDDMLRRFGFGEKWCKWIQSCHYSSKGSVLVNGSLTKEFQFHKGLFNGIKLDSSLQISHVFYADDAIFIGQWSQCNIDTIIRVLDVFYHASGLRINMNKINLMGIFVDSNKVKHAAAKIGCLVFKMPFNYLASRVGDLMSRIQSWRDVIEGMHTRLSKWKLKTLSIGGRLTLLKSVLGTTPIYQMSIFKVSMKVLQNMESIRARFFNGAHVNSKKPSWVRWKSALAAKDVGGLGVSGLFALNRALMFKWVWRFFSQKNSLWVRVVKALRGEDGKIGKKVQPRYPSTSLNIINEIESLKLHGIDLVSFITSKLGNGVNTLFWDAAWCADIAFKNLVSRLYALESMKNIEVASKLSHGGVTLSNSNDRWSWSLVGSGDFLVSSVKKLFDNTILLKGISKTRWTKEVPINISRRGRSIPLKIGVNGIHCC</sequence>
<dbReference type="CDD" id="cd01650">
    <property type="entry name" value="RT_nLTR_like"/>
    <property type="match status" value="1"/>
</dbReference>
<dbReference type="PANTHER" id="PTHR33116:SF79">
    <property type="entry name" value="REVERSE TRANSCRIPTASE DOMAIN, ZINC FINGER, CCHC-TYPE-RELATED"/>
    <property type="match status" value="1"/>
</dbReference>
<accession>A0A6L2J1E6</accession>
<organism evidence="2">
    <name type="scientific">Tanacetum cinerariifolium</name>
    <name type="common">Dalmatian daisy</name>
    <name type="synonym">Chrysanthemum cinerariifolium</name>
    <dbReference type="NCBI Taxonomy" id="118510"/>
    <lineage>
        <taxon>Eukaryota</taxon>
        <taxon>Viridiplantae</taxon>
        <taxon>Streptophyta</taxon>
        <taxon>Embryophyta</taxon>
        <taxon>Tracheophyta</taxon>
        <taxon>Spermatophyta</taxon>
        <taxon>Magnoliopsida</taxon>
        <taxon>eudicotyledons</taxon>
        <taxon>Gunneridae</taxon>
        <taxon>Pentapetalae</taxon>
        <taxon>asterids</taxon>
        <taxon>campanulids</taxon>
        <taxon>Asterales</taxon>
        <taxon>Asteraceae</taxon>
        <taxon>Asteroideae</taxon>
        <taxon>Anthemideae</taxon>
        <taxon>Anthemidinae</taxon>
        <taxon>Tanacetum</taxon>
    </lineage>
</organism>
<name>A0A6L2J1E6_TANCI</name>
<dbReference type="Pfam" id="PF00078">
    <property type="entry name" value="RVT_1"/>
    <property type="match status" value="1"/>
</dbReference>
<keyword evidence="2" id="KW-0808">Transferase</keyword>
<reference evidence="2" key="1">
    <citation type="journal article" date="2019" name="Sci. Rep.">
        <title>Draft genome of Tanacetum cinerariifolium, the natural source of mosquito coil.</title>
        <authorList>
            <person name="Yamashiro T."/>
            <person name="Shiraishi A."/>
            <person name="Satake H."/>
            <person name="Nakayama K."/>
        </authorList>
    </citation>
    <scope>NUCLEOTIDE SEQUENCE</scope>
</reference>
<dbReference type="InterPro" id="IPR036691">
    <property type="entry name" value="Endo/exonu/phosph_ase_sf"/>
</dbReference>
<keyword evidence="2" id="KW-0695">RNA-directed DNA polymerase</keyword>
<dbReference type="EMBL" id="BKCJ010000170">
    <property type="protein sequence ID" value="GEU30591.1"/>
    <property type="molecule type" value="Genomic_DNA"/>
</dbReference>
<dbReference type="InterPro" id="IPR000477">
    <property type="entry name" value="RT_dom"/>
</dbReference>
<feature type="domain" description="Reverse transcriptase" evidence="1">
    <location>
        <begin position="426"/>
        <end position="615"/>
    </location>
</feature>
<proteinExistence type="predicted"/>
<dbReference type="SUPFAM" id="SSF56672">
    <property type="entry name" value="DNA/RNA polymerases"/>
    <property type="match status" value="1"/>
</dbReference>
<evidence type="ECO:0000259" key="1">
    <source>
        <dbReference type="Pfam" id="PF00078"/>
    </source>
</evidence>
<dbReference type="AlphaFoldDB" id="A0A6L2J1E6"/>
<comment type="caution">
    <text evidence="2">The sequence shown here is derived from an EMBL/GenBank/DDBJ whole genome shotgun (WGS) entry which is preliminary data.</text>
</comment>
<dbReference type="InterPro" id="IPR043502">
    <property type="entry name" value="DNA/RNA_pol_sf"/>
</dbReference>
<protein>
    <submittedName>
        <fullName evidence="2">RNA-directed DNA polymerase, eukaryota, reverse transcriptase zinc-binding domain protein</fullName>
    </submittedName>
</protein>
<dbReference type="Gene3D" id="3.60.10.10">
    <property type="entry name" value="Endonuclease/exonuclease/phosphatase"/>
    <property type="match status" value="1"/>
</dbReference>
<evidence type="ECO:0000313" key="2">
    <source>
        <dbReference type="EMBL" id="GEU30591.1"/>
    </source>
</evidence>
<gene>
    <name evidence="2" type="ORF">Tci_002569</name>
</gene>